<sequence>MPDKKTQTGMPSHDSASLKTPTDDDRYASSTTLESNKGLLDKDRPREKSSILVGWEGPDDAGETCRFSYREEIVHHHHARANDNVRDLRFVSIQHVNHSNSKKFHVSRGGGDPSNQSIRTRLRLWPNNLWSTLRIIRAEATDVSGHVSLRNLPDPRGYTPEPEENLHMSLTGRGICE</sequence>
<protein>
    <submittedName>
        <fullName evidence="2">Uncharacterized protein</fullName>
    </submittedName>
</protein>
<feature type="region of interest" description="Disordered" evidence="1">
    <location>
        <begin position="1"/>
        <end position="55"/>
    </location>
</feature>
<evidence type="ECO:0000313" key="2">
    <source>
        <dbReference type="EMBL" id="OQD88674.1"/>
    </source>
</evidence>
<dbReference type="Proteomes" id="UP000191672">
    <property type="component" value="Unassembled WGS sequence"/>
</dbReference>
<keyword evidence="3" id="KW-1185">Reference proteome</keyword>
<comment type="caution">
    <text evidence="2">The sequence shown here is derived from an EMBL/GenBank/DDBJ whole genome shotgun (WGS) entry which is preliminary data.</text>
</comment>
<evidence type="ECO:0000313" key="3">
    <source>
        <dbReference type="Proteomes" id="UP000191672"/>
    </source>
</evidence>
<accession>A0A1V6QHG7</accession>
<feature type="compositionally biased region" description="Basic and acidic residues" evidence="1">
    <location>
        <begin position="39"/>
        <end position="49"/>
    </location>
</feature>
<reference evidence="3" key="1">
    <citation type="journal article" date="2017" name="Nat. Microbiol.">
        <title>Global analysis of biosynthetic gene clusters reveals vast potential of secondary metabolite production in Penicillium species.</title>
        <authorList>
            <person name="Nielsen J.C."/>
            <person name="Grijseels S."/>
            <person name="Prigent S."/>
            <person name="Ji B."/>
            <person name="Dainat J."/>
            <person name="Nielsen K.F."/>
            <person name="Frisvad J.C."/>
            <person name="Workman M."/>
            <person name="Nielsen J."/>
        </authorList>
    </citation>
    <scope>NUCLEOTIDE SEQUENCE [LARGE SCALE GENOMIC DNA]</scope>
    <source>
        <strain evidence="3">IBT 31811</strain>
    </source>
</reference>
<dbReference type="EMBL" id="MDYN01000003">
    <property type="protein sequence ID" value="OQD88674.1"/>
    <property type="molecule type" value="Genomic_DNA"/>
</dbReference>
<name>A0A1V6QHG7_9EURO</name>
<organism evidence="2 3">
    <name type="scientific">Penicillium antarcticum</name>
    <dbReference type="NCBI Taxonomy" id="416450"/>
    <lineage>
        <taxon>Eukaryota</taxon>
        <taxon>Fungi</taxon>
        <taxon>Dikarya</taxon>
        <taxon>Ascomycota</taxon>
        <taxon>Pezizomycotina</taxon>
        <taxon>Eurotiomycetes</taxon>
        <taxon>Eurotiomycetidae</taxon>
        <taxon>Eurotiales</taxon>
        <taxon>Aspergillaceae</taxon>
        <taxon>Penicillium</taxon>
    </lineage>
</organism>
<dbReference type="AlphaFoldDB" id="A0A1V6QHG7"/>
<gene>
    <name evidence="2" type="ORF">PENANT_c003G07420</name>
</gene>
<evidence type="ECO:0000256" key="1">
    <source>
        <dbReference type="SAM" id="MobiDB-lite"/>
    </source>
</evidence>
<feature type="compositionally biased region" description="Polar residues" evidence="1">
    <location>
        <begin position="7"/>
        <end position="20"/>
    </location>
</feature>
<proteinExistence type="predicted"/>